<feature type="region of interest" description="Disordered" evidence="1">
    <location>
        <begin position="1"/>
        <end position="29"/>
    </location>
</feature>
<evidence type="ECO:0008006" key="4">
    <source>
        <dbReference type="Google" id="ProtNLM"/>
    </source>
</evidence>
<sequence>MGPTSPLRTAADDAAHPSNAAAAAHPAVSSPWTPGVMLQHRARGFVPSLGAGASTFSHPGSSTRRGGPSALTAACHAPAFLGGVLLLLLGYGAGMLRHSCIGSGGAAASSRGAALAAPRAAAAGGEAASAAVAAAAAAARAAVGELPSANRTLRFQVCNGFTNQRLAVMYGVMLAKRLGRTAVVPALIDDGVQRGDANVLADDHNQVRVFARIVQIQCWGRGDVKVTIATRCKLDRSPPAMMADQPDMFDQRHFIDAMAAAGVRMLLPEAAPPLASYTAVQLRGLPGDPVAALRKKYDAVLHLATDCPLFLWTAAAEEEDLMWAALDALRPNEEAAVLVEQMGAAIVAAGAAVAATAAAAAATASAMTAATTAGAGATVAAGGGRRSAVAVAAAAGSAGGGSREGGGDSGSGGGGGAGFNFLHLRIENDWVDHCKRWESIADGIVRDNCYRNTEDSLAAQLGLFGFRNNTPLYVASWWPDVDPGRRDRGARGEVQVTTATRKVRFIGNSVSTFSALALLERRHRGSPAAYYNGGNVPLAAVLPPLLRLPWVFTHNSWTPSYEYMLKGAVRSALAAGTLKPYCMFTGDPSAPIVAWMERHNVTVLLHQPAWKERLEQLAAKSQVRPGLGRAGSTTSLIDQAYTRGRMMYSPARPCNSSAQGATSTPLTGQVSNHSPYRSHCTLWPLGSRSEAGASYSYSANQASLLAVNAGGATPHGATPAAAADELRGVSQQLEQAACALCSHCHGFTAGAGPSLKKALKELCVDVVQAVRELKLLLFYEADLRGSPMLPQSFNTKPYGPRDPAAFIVHFHGPKPHELLAYLAGGGKCEFRALCAKSFRRHLCRYVREWVAWVPHEPVALRLVDACAVLDNPVLATLRGSTTRHARA</sequence>
<evidence type="ECO:0000313" key="3">
    <source>
        <dbReference type="Proteomes" id="UP000236333"/>
    </source>
</evidence>
<feature type="compositionally biased region" description="Polar residues" evidence="1">
    <location>
        <begin position="654"/>
        <end position="672"/>
    </location>
</feature>
<comment type="caution">
    <text evidence="2">The sequence shown here is derived from an EMBL/GenBank/DDBJ whole genome shotgun (WGS) entry which is preliminary data.</text>
</comment>
<organism evidence="2 3">
    <name type="scientific">Tetrabaena socialis</name>
    <dbReference type="NCBI Taxonomy" id="47790"/>
    <lineage>
        <taxon>Eukaryota</taxon>
        <taxon>Viridiplantae</taxon>
        <taxon>Chlorophyta</taxon>
        <taxon>core chlorophytes</taxon>
        <taxon>Chlorophyceae</taxon>
        <taxon>CS clade</taxon>
        <taxon>Chlamydomonadales</taxon>
        <taxon>Tetrabaenaceae</taxon>
        <taxon>Tetrabaena</taxon>
    </lineage>
</organism>
<feature type="compositionally biased region" description="Low complexity" evidence="1">
    <location>
        <begin position="16"/>
        <end position="27"/>
    </location>
</feature>
<proteinExistence type="predicted"/>
<dbReference type="Proteomes" id="UP000236333">
    <property type="component" value="Unassembled WGS sequence"/>
</dbReference>
<dbReference type="CDD" id="cd11296">
    <property type="entry name" value="O-FucT_like"/>
    <property type="match status" value="1"/>
</dbReference>
<gene>
    <name evidence="2" type="ORF">TSOC_011920</name>
</gene>
<reference evidence="2 3" key="1">
    <citation type="journal article" date="2017" name="Mol. Biol. Evol.">
        <title>The 4-celled Tetrabaena socialis nuclear genome reveals the essential components for genetic control of cell number at the origin of multicellularity in the volvocine lineage.</title>
        <authorList>
            <person name="Featherston J."/>
            <person name="Arakaki Y."/>
            <person name="Hanschen E.R."/>
            <person name="Ferris P.J."/>
            <person name="Michod R.E."/>
            <person name="Olson B.J.S.C."/>
            <person name="Nozaki H."/>
            <person name="Durand P.M."/>
        </authorList>
    </citation>
    <scope>NUCLEOTIDE SEQUENCE [LARGE SCALE GENOMIC DNA]</scope>
    <source>
        <strain evidence="2 3">NIES-571</strain>
    </source>
</reference>
<feature type="region of interest" description="Disordered" evidence="1">
    <location>
        <begin position="652"/>
        <end position="672"/>
    </location>
</feature>
<dbReference type="Gene3D" id="3.40.50.11350">
    <property type="match status" value="1"/>
</dbReference>
<name>A0A2J7ZPG1_9CHLO</name>
<evidence type="ECO:0000256" key="1">
    <source>
        <dbReference type="SAM" id="MobiDB-lite"/>
    </source>
</evidence>
<keyword evidence="3" id="KW-1185">Reference proteome</keyword>
<accession>A0A2J7ZPG1</accession>
<dbReference type="EMBL" id="PGGS01000717">
    <property type="protein sequence ID" value="PNH02132.1"/>
    <property type="molecule type" value="Genomic_DNA"/>
</dbReference>
<protein>
    <recommendedName>
        <fullName evidence="4">O-fucosyltransferase family protein</fullName>
    </recommendedName>
</protein>
<evidence type="ECO:0000313" key="2">
    <source>
        <dbReference type="EMBL" id="PNH02132.1"/>
    </source>
</evidence>
<dbReference type="OrthoDB" id="533531at2759"/>
<dbReference type="AlphaFoldDB" id="A0A2J7ZPG1"/>